<evidence type="ECO:0000313" key="2">
    <source>
        <dbReference type="EMBL" id="CYU96196.1"/>
    </source>
</evidence>
<evidence type="ECO:0000313" key="5">
    <source>
        <dbReference type="Proteomes" id="UP000073200"/>
    </source>
</evidence>
<proteinExistence type="predicted"/>
<dbReference type="AlphaFoldDB" id="A0A123T6V7"/>
<dbReference type="Proteomes" id="UP000073200">
    <property type="component" value="Unassembled WGS sequence"/>
</dbReference>
<sequence length="86" mass="9623">MNVQQLQALIAQLEQECQEAMQRLSAGQQNLSQLTMHIHHYTNGSNSGRVATQVTQEAAMQLRDALANIQSLKRELKAYLNSISNN</sequence>
<dbReference type="RefSeq" id="WP_044668951.1">
    <property type="nucleotide sequence ID" value="NZ_CEHP01000051.1"/>
</dbReference>
<name>A0A123T6V7_STRSU</name>
<accession>A0A123T6V7</accession>
<protein>
    <submittedName>
        <fullName evidence="2">Uncharacterized protein</fullName>
    </submittedName>
</protein>
<evidence type="ECO:0000313" key="4">
    <source>
        <dbReference type="Proteomes" id="UP000072353"/>
    </source>
</evidence>
<dbReference type="EMBL" id="FILL01000021">
    <property type="protein sequence ID" value="CYX81812.1"/>
    <property type="molecule type" value="Genomic_DNA"/>
</dbReference>
<evidence type="ECO:0000313" key="3">
    <source>
        <dbReference type="EMBL" id="CYX81812.1"/>
    </source>
</evidence>
<reference evidence="4 5" key="1">
    <citation type="submission" date="2016-02" db="EMBL/GenBank/DDBJ databases">
        <authorList>
            <consortium name="Pathogen Informatics"/>
        </authorList>
    </citation>
    <scope>NUCLEOTIDE SEQUENCE [LARGE SCALE GENOMIC DNA]</scope>
    <source>
        <strain evidence="2 5">LSS59</strain>
        <strain evidence="3 4">SS975</strain>
    </source>
</reference>
<gene>
    <name evidence="2" type="ORF">ERS132421_01189</name>
    <name evidence="3" type="ORF">ERS132521_01904</name>
</gene>
<evidence type="ECO:0000256" key="1">
    <source>
        <dbReference type="SAM" id="Coils"/>
    </source>
</evidence>
<feature type="coiled-coil region" evidence="1">
    <location>
        <begin position="3"/>
        <end position="30"/>
    </location>
</feature>
<organism evidence="2 5">
    <name type="scientific">Streptococcus suis</name>
    <dbReference type="NCBI Taxonomy" id="1307"/>
    <lineage>
        <taxon>Bacteria</taxon>
        <taxon>Bacillati</taxon>
        <taxon>Bacillota</taxon>
        <taxon>Bacilli</taxon>
        <taxon>Lactobacillales</taxon>
        <taxon>Streptococcaceae</taxon>
        <taxon>Streptococcus</taxon>
    </lineage>
</organism>
<keyword evidence="1" id="KW-0175">Coiled coil</keyword>
<dbReference type="EMBL" id="FIHG01000006">
    <property type="protein sequence ID" value="CYU96196.1"/>
    <property type="molecule type" value="Genomic_DNA"/>
</dbReference>
<feature type="coiled-coil region" evidence="1">
    <location>
        <begin position="55"/>
        <end position="82"/>
    </location>
</feature>
<dbReference type="Proteomes" id="UP000072353">
    <property type="component" value="Unassembled WGS sequence"/>
</dbReference>